<organism evidence="1 2">
    <name type="scientific">Pristionchus mayeri</name>
    <dbReference type="NCBI Taxonomy" id="1317129"/>
    <lineage>
        <taxon>Eukaryota</taxon>
        <taxon>Metazoa</taxon>
        <taxon>Ecdysozoa</taxon>
        <taxon>Nematoda</taxon>
        <taxon>Chromadorea</taxon>
        <taxon>Rhabditida</taxon>
        <taxon>Rhabditina</taxon>
        <taxon>Diplogasteromorpha</taxon>
        <taxon>Diplogasteroidea</taxon>
        <taxon>Neodiplogasteridae</taxon>
        <taxon>Pristionchus</taxon>
    </lineage>
</organism>
<comment type="caution">
    <text evidence="1">The sequence shown here is derived from an EMBL/GenBank/DDBJ whole genome shotgun (WGS) entry which is preliminary data.</text>
</comment>
<feature type="non-terminal residue" evidence="1">
    <location>
        <position position="1"/>
    </location>
</feature>
<dbReference type="AlphaFoldDB" id="A0AAN4ZAD2"/>
<reference evidence="2" key="1">
    <citation type="submission" date="2022-10" db="EMBL/GenBank/DDBJ databases">
        <title>Genome assembly of Pristionchus species.</title>
        <authorList>
            <person name="Yoshida K."/>
            <person name="Sommer R.J."/>
        </authorList>
    </citation>
    <scope>NUCLEOTIDE SEQUENCE [LARGE SCALE GENOMIC DNA]</scope>
    <source>
        <strain evidence="2">RS5460</strain>
    </source>
</reference>
<accession>A0AAN4ZAD2</accession>
<proteinExistence type="predicted"/>
<evidence type="ECO:0000313" key="2">
    <source>
        <dbReference type="Proteomes" id="UP001328107"/>
    </source>
</evidence>
<keyword evidence="2" id="KW-1185">Reference proteome</keyword>
<dbReference type="Proteomes" id="UP001328107">
    <property type="component" value="Unassembled WGS sequence"/>
</dbReference>
<sequence length="81" mass="8686">IFPPSSPRNWEIALTTIFSAPKSPTSLVTIAHSDCVLAVSYGGSSWCEITSQLLILSEVLPRPEERGGDRLGGERGVEMNG</sequence>
<evidence type="ECO:0000313" key="1">
    <source>
        <dbReference type="EMBL" id="GMR34212.1"/>
    </source>
</evidence>
<protein>
    <submittedName>
        <fullName evidence="1">Uncharacterized protein</fullName>
    </submittedName>
</protein>
<dbReference type="EMBL" id="BTRK01000001">
    <property type="protein sequence ID" value="GMR34212.1"/>
    <property type="molecule type" value="Genomic_DNA"/>
</dbReference>
<feature type="non-terminal residue" evidence="1">
    <location>
        <position position="81"/>
    </location>
</feature>
<gene>
    <name evidence="1" type="ORF">PMAYCL1PPCAC_04407</name>
</gene>
<name>A0AAN4ZAD2_9BILA</name>